<comment type="similarity">
    <text evidence="1">Belongs to the short-chain dehydrogenases/reductases (SDR) family.</text>
</comment>
<dbReference type="GO" id="GO:0008171">
    <property type="term" value="F:O-methyltransferase activity"/>
    <property type="evidence" value="ECO:0007669"/>
    <property type="project" value="InterPro"/>
</dbReference>
<protein>
    <recommendedName>
        <fullName evidence="9">D-arabinitol 2-dehydrogenase [ribulose-forming]</fullName>
        <ecNumber evidence="8">1.1.1.250</ecNumber>
    </recommendedName>
</protein>
<dbReference type="Pfam" id="PF01596">
    <property type="entry name" value="Methyltransf_3"/>
    <property type="match status" value="1"/>
</dbReference>
<comment type="similarity">
    <text evidence="6">Belongs to the class I-like SAM-binding methyltransferase superfamily. Cation-dependent O-methyltransferase family.</text>
</comment>
<dbReference type="InterPro" id="IPR002347">
    <property type="entry name" value="SDR_fam"/>
</dbReference>
<feature type="compositionally biased region" description="Polar residues" evidence="10">
    <location>
        <begin position="1"/>
        <end position="18"/>
    </location>
</feature>
<dbReference type="FunFam" id="3.40.50.720:FF:000240">
    <property type="entry name" value="SDR family oxidoreductase"/>
    <property type="match status" value="1"/>
</dbReference>
<comment type="pathway">
    <text evidence="7">Carbohydrate metabolism; D-arabinitol metabolism.</text>
</comment>
<dbReference type="GO" id="GO:0032259">
    <property type="term" value="P:methylation"/>
    <property type="evidence" value="ECO:0007669"/>
    <property type="project" value="UniProtKB-KW"/>
</dbReference>
<dbReference type="Gene3D" id="3.40.50.720">
    <property type="entry name" value="NAD(P)-binding Rossmann-like Domain"/>
    <property type="match status" value="1"/>
</dbReference>
<dbReference type="SUPFAM" id="SSF53335">
    <property type="entry name" value="S-adenosyl-L-methionine-dependent methyltransferases"/>
    <property type="match status" value="1"/>
</dbReference>
<keyword evidence="2" id="KW-0489">Methyltransferase</keyword>
<comment type="caution">
    <text evidence="11">The sequence shown here is derived from an EMBL/GenBank/DDBJ whole genome shotgun (WGS) entry which is preliminary data.</text>
</comment>
<dbReference type="GO" id="GO:0047038">
    <property type="term" value="F:D-arabinitol 2-dehydrogenase activity"/>
    <property type="evidence" value="ECO:0007669"/>
    <property type="project" value="UniProtKB-EC"/>
</dbReference>
<dbReference type="InterPro" id="IPR002935">
    <property type="entry name" value="SAM_O-MeTrfase"/>
</dbReference>
<dbReference type="Proteomes" id="UP001212841">
    <property type="component" value="Unassembled WGS sequence"/>
</dbReference>
<dbReference type="Pfam" id="PF13561">
    <property type="entry name" value="adh_short_C2"/>
    <property type="match status" value="1"/>
</dbReference>
<dbReference type="NCBIfam" id="NF005559">
    <property type="entry name" value="PRK07231.1"/>
    <property type="match status" value="1"/>
</dbReference>
<reference evidence="11" key="1">
    <citation type="submission" date="2020-05" db="EMBL/GenBank/DDBJ databases">
        <title>Phylogenomic resolution of chytrid fungi.</title>
        <authorList>
            <person name="Stajich J.E."/>
            <person name="Amses K."/>
            <person name="Simmons R."/>
            <person name="Seto K."/>
            <person name="Myers J."/>
            <person name="Bonds A."/>
            <person name="Quandt C.A."/>
            <person name="Barry K."/>
            <person name="Liu P."/>
            <person name="Grigoriev I."/>
            <person name="Longcore J.E."/>
            <person name="James T.Y."/>
        </authorList>
    </citation>
    <scope>NUCLEOTIDE SEQUENCE</scope>
    <source>
        <strain evidence="11">JEL0318</strain>
    </source>
</reference>
<dbReference type="AlphaFoldDB" id="A0AAD5X1C2"/>
<dbReference type="GO" id="GO:0005975">
    <property type="term" value="P:carbohydrate metabolic process"/>
    <property type="evidence" value="ECO:0007669"/>
    <property type="project" value="UniProtKB-ARBA"/>
</dbReference>
<name>A0AAD5X1C2_9FUNG</name>
<dbReference type="InterPro" id="IPR029063">
    <property type="entry name" value="SAM-dependent_MTases_sf"/>
</dbReference>
<sequence>MSPNTPADTLITPSSSPAPGSLPTLPSGRTADTPLEVIACHIRSILKSNDIQQAHLYAQKALELTEGIDNYIEEMTSVDAVGEEIHEVVKKTMEWDWDGVYEKGQTKYRQTSNCCAGTFEAAFISTFAQSIRAKTVLEIGMFTGTTTMAVASVLPTDGKIYTLDIEPYLKEFTKPHFEKAGLDRKIEVLLGDGKESLRELSRRGVGFDMIFIDADKTGYRGYYDAIMELGLLNVGGSLLVDNTLFKGKYFDQKPNNPDPNAEALRLFNHHIKSDPRTNSIVLPIRDGVTLIVRRPASPSSTTDVVLTGLNRNAILNRLSLNSKVALVTGAGQGIGRAFAHALGEAGAAVAVVDLNLENAEKVVGELRGKGVRAIAVRADVTRKEDCENMVTQTITQWGRLDIAVNNAGINFNSPAESTPENEWDLTFNVNTKGVFLSCQAEAKHMLASSTPCSIINTASMATLLVPRPQKQAAYNASKAAVVKLTQTLGVEWADRNIRVNCISPGIVNTALIHENPALKPLVGVWLDQIPLGRLAEVTDLQAAVVYLASEASGYMTGQNVAIEGGQSVV</sequence>
<evidence type="ECO:0000256" key="7">
    <source>
        <dbReference type="ARBA" id="ARBA00060719"/>
    </source>
</evidence>
<feature type="region of interest" description="Disordered" evidence="10">
    <location>
        <begin position="1"/>
        <end position="29"/>
    </location>
</feature>
<evidence type="ECO:0000256" key="4">
    <source>
        <dbReference type="ARBA" id="ARBA00022691"/>
    </source>
</evidence>
<dbReference type="PRINTS" id="PR00080">
    <property type="entry name" value="SDRFAMILY"/>
</dbReference>
<dbReference type="PRINTS" id="PR00081">
    <property type="entry name" value="GDHRDH"/>
</dbReference>
<dbReference type="EC" id="1.1.1.250" evidence="8"/>
<gene>
    <name evidence="11" type="ORF">HK097_001425</name>
</gene>
<evidence type="ECO:0000256" key="2">
    <source>
        <dbReference type="ARBA" id="ARBA00022603"/>
    </source>
</evidence>
<dbReference type="PANTHER" id="PTHR42760:SF115">
    <property type="entry name" value="3-OXOACYL-[ACYL-CARRIER-PROTEIN] REDUCTASE FABG"/>
    <property type="match status" value="1"/>
</dbReference>
<dbReference type="PROSITE" id="PS51682">
    <property type="entry name" value="SAM_OMT_I"/>
    <property type="match status" value="1"/>
</dbReference>
<keyword evidence="5" id="KW-0560">Oxidoreductase</keyword>
<keyword evidence="12" id="KW-1185">Reference proteome</keyword>
<evidence type="ECO:0000256" key="3">
    <source>
        <dbReference type="ARBA" id="ARBA00022679"/>
    </source>
</evidence>
<evidence type="ECO:0000256" key="9">
    <source>
        <dbReference type="ARBA" id="ARBA00070881"/>
    </source>
</evidence>
<dbReference type="InterPro" id="IPR036291">
    <property type="entry name" value="NAD(P)-bd_dom_sf"/>
</dbReference>
<keyword evidence="4" id="KW-0949">S-adenosyl-L-methionine</keyword>
<evidence type="ECO:0000256" key="5">
    <source>
        <dbReference type="ARBA" id="ARBA00023002"/>
    </source>
</evidence>
<dbReference type="EMBL" id="JADGJD010001284">
    <property type="protein sequence ID" value="KAJ3044570.1"/>
    <property type="molecule type" value="Genomic_DNA"/>
</dbReference>
<accession>A0AAD5X1C2</accession>
<evidence type="ECO:0000256" key="10">
    <source>
        <dbReference type="SAM" id="MobiDB-lite"/>
    </source>
</evidence>
<dbReference type="Gene3D" id="3.40.50.150">
    <property type="entry name" value="Vaccinia Virus protein VP39"/>
    <property type="match status" value="1"/>
</dbReference>
<evidence type="ECO:0000256" key="1">
    <source>
        <dbReference type="ARBA" id="ARBA00006484"/>
    </source>
</evidence>
<keyword evidence="3" id="KW-0808">Transferase</keyword>
<evidence type="ECO:0000313" key="11">
    <source>
        <dbReference type="EMBL" id="KAJ3044570.1"/>
    </source>
</evidence>
<evidence type="ECO:0000256" key="6">
    <source>
        <dbReference type="ARBA" id="ARBA00023453"/>
    </source>
</evidence>
<proteinExistence type="inferred from homology"/>
<organism evidence="11 12">
    <name type="scientific">Rhizophlyctis rosea</name>
    <dbReference type="NCBI Taxonomy" id="64517"/>
    <lineage>
        <taxon>Eukaryota</taxon>
        <taxon>Fungi</taxon>
        <taxon>Fungi incertae sedis</taxon>
        <taxon>Chytridiomycota</taxon>
        <taxon>Chytridiomycota incertae sedis</taxon>
        <taxon>Chytridiomycetes</taxon>
        <taxon>Rhizophlyctidales</taxon>
        <taxon>Rhizophlyctidaceae</taxon>
        <taxon>Rhizophlyctis</taxon>
    </lineage>
</organism>
<evidence type="ECO:0000256" key="8">
    <source>
        <dbReference type="ARBA" id="ARBA00066831"/>
    </source>
</evidence>
<evidence type="ECO:0000313" key="12">
    <source>
        <dbReference type="Proteomes" id="UP001212841"/>
    </source>
</evidence>
<dbReference type="PANTHER" id="PTHR42760">
    <property type="entry name" value="SHORT-CHAIN DEHYDROGENASES/REDUCTASES FAMILY MEMBER"/>
    <property type="match status" value="1"/>
</dbReference>
<dbReference type="SUPFAM" id="SSF51735">
    <property type="entry name" value="NAD(P)-binding Rossmann-fold domains"/>
    <property type="match status" value="1"/>
</dbReference>